<dbReference type="HOGENOM" id="CLU_176066_1_0_5"/>
<name>M1P4R8_BARAA</name>
<reference evidence="2 3" key="1">
    <citation type="journal article" date="2013" name="PLoS Genet.">
        <title>A gene transfer agent and a dynamic repertoire of secretion systems hold the keys to the explosive radiation of the emerging pathogen Bartonella.</title>
        <authorList>
            <person name="Guy L."/>
            <person name="Nystedt B."/>
            <person name="Toft C."/>
            <person name="Zaremba-Niedzwiedzka K."/>
            <person name="Berglund E.C."/>
            <person name="Granberg F."/>
            <person name="Naslund K."/>
            <person name="Eriksson A.S."/>
            <person name="Andersson S.G."/>
        </authorList>
    </citation>
    <scope>NUCLEOTIDE SEQUENCE [LARGE SCALE GENOMIC DNA]</scope>
    <source>
        <strain evidence="2 3">Aust/NH1</strain>
    </source>
</reference>
<keyword evidence="3" id="KW-1185">Reference proteome</keyword>
<protein>
    <submittedName>
        <fullName evidence="2">Uncharacterized protein</fullName>
    </submittedName>
</protein>
<dbReference type="AlphaFoldDB" id="M1P4R8"/>
<evidence type="ECO:0000313" key="3">
    <source>
        <dbReference type="Proteomes" id="UP000011729"/>
    </source>
</evidence>
<evidence type="ECO:0000256" key="1">
    <source>
        <dbReference type="SAM" id="MobiDB-lite"/>
    </source>
</evidence>
<gene>
    <name evidence="2" type="ordered locus">BAnh1_09780</name>
</gene>
<dbReference type="Proteomes" id="UP000011729">
    <property type="component" value="Chromosome"/>
</dbReference>
<feature type="region of interest" description="Disordered" evidence="1">
    <location>
        <begin position="80"/>
        <end position="106"/>
    </location>
</feature>
<dbReference type="EMBL" id="CP003123">
    <property type="protein sequence ID" value="AGF74850.1"/>
    <property type="molecule type" value="Genomic_DNA"/>
</dbReference>
<organism evidence="2 3">
    <name type="scientific">Bartonella australis (strain Aust/NH1)</name>
    <dbReference type="NCBI Taxonomy" id="1094489"/>
    <lineage>
        <taxon>Bacteria</taxon>
        <taxon>Pseudomonadati</taxon>
        <taxon>Pseudomonadota</taxon>
        <taxon>Alphaproteobacteria</taxon>
        <taxon>Hyphomicrobiales</taxon>
        <taxon>Bartonellaceae</taxon>
        <taxon>Bartonella</taxon>
    </lineage>
</organism>
<dbReference type="eggNOG" id="ENOG5033AW3">
    <property type="taxonomic scope" value="Bacteria"/>
</dbReference>
<dbReference type="OrthoDB" id="7874425at2"/>
<proteinExistence type="predicted"/>
<sequence length="106" mass="12117">MLKIAHLLKIIDAYRIATGLTDSSVSTYVFNSGKRICNLRKGRGIEVKTFNHAFYWFSDHWPEGVQWPSDIPRPSLKEESVPLSTKALKQQHQQPGRVYGTDSRTN</sequence>
<dbReference type="RefSeq" id="WP_015398354.1">
    <property type="nucleotide sequence ID" value="NC_020300.1"/>
</dbReference>
<dbReference type="KEGG" id="baus:BAnh1_09780"/>
<evidence type="ECO:0000313" key="2">
    <source>
        <dbReference type="EMBL" id="AGF74850.1"/>
    </source>
</evidence>
<accession>M1P4R8</accession>